<name>A0A1H3K769_EUBBA</name>
<accession>A0A1H3K769</accession>
<evidence type="ECO:0000259" key="1">
    <source>
        <dbReference type="PROSITE" id="PS51186"/>
    </source>
</evidence>
<dbReference type="InterPro" id="IPR053144">
    <property type="entry name" value="Acetyltransferase_Butenolide"/>
</dbReference>
<organism evidence="2 3">
    <name type="scientific">Eubacterium barkeri</name>
    <name type="common">Clostridium barkeri</name>
    <dbReference type="NCBI Taxonomy" id="1528"/>
    <lineage>
        <taxon>Bacteria</taxon>
        <taxon>Bacillati</taxon>
        <taxon>Bacillota</taxon>
        <taxon>Clostridia</taxon>
        <taxon>Eubacteriales</taxon>
        <taxon>Eubacteriaceae</taxon>
        <taxon>Eubacterium</taxon>
    </lineage>
</organism>
<dbReference type="CDD" id="cd04301">
    <property type="entry name" value="NAT_SF"/>
    <property type="match status" value="1"/>
</dbReference>
<dbReference type="PANTHER" id="PTHR43233">
    <property type="entry name" value="FAMILY N-ACETYLTRANSFERASE, PUTATIVE (AFU_ORTHOLOGUE AFUA_6G03350)-RELATED"/>
    <property type="match status" value="1"/>
</dbReference>
<evidence type="ECO:0000313" key="2">
    <source>
        <dbReference type="EMBL" id="SDY48067.1"/>
    </source>
</evidence>
<dbReference type="EMBL" id="FNOU01000041">
    <property type="protein sequence ID" value="SDY48067.1"/>
    <property type="molecule type" value="Genomic_DNA"/>
</dbReference>
<dbReference type="AlphaFoldDB" id="A0A1H3K769"/>
<evidence type="ECO:0000313" key="3">
    <source>
        <dbReference type="Proteomes" id="UP000199652"/>
    </source>
</evidence>
<dbReference type="Pfam" id="PF13673">
    <property type="entry name" value="Acetyltransf_10"/>
    <property type="match status" value="1"/>
</dbReference>
<dbReference type="PROSITE" id="PS51186">
    <property type="entry name" value="GNAT"/>
    <property type="match status" value="1"/>
</dbReference>
<dbReference type="InterPro" id="IPR000182">
    <property type="entry name" value="GNAT_dom"/>
</dbReference>
<gene>
    <name evidence="2" type="ORF">SAMN04488579_1413</name>
</gene>
<keyword evidence="2" id="KW-0808">Transferase</keyword>
<proteinExistence type="predicted"/>
<dbReference type="Gene3D" id="3.40.630.30">
    <property type="match status" value="1"/>
</dbReference>
<feature type="domain" description="N-acetyltransferase" evidence="1">
    <location>
        <begin position="1"/>
        <end position="139"/>
    </location>
</feature>
<dbReference type="SUPFAM" id="SSF55729">
    <property type="entry name" value="Acyl-CoA N-acyltransferases (Nat)"/>
    <property type="match status" value="1"/>
</dbReference>
<protein>
    <submittedName>
        <fullName evidence="2">Acetyltransferase (GNAT) domain-containing protein</fullName>
    </submittedName>
</protein>
<dbReference type="PANTHER" id="PTHR43233:SF1">
    <property type="entry name" value="FAMILY N-ACETYLTRANSFERASE, PUTATIVE (AFU_ORTHOLOGUE AFUA_6G03350)-RELATED"/>
    <property type="match status" value="1"/>
</dbReference>
<dbReference type="Proteomes" id="UP000199652">
    <property type="component" value="Unassembled WGS sequence"/>
</dbReference>
<dbReference type="STRING" id="1528.SAMN04488579_1413"/>
<dbReference type="InterPro" id="IPR016181">
    <property type="entry name" value="Acyl_CoA_acyltransferase"/>
</dbReference>
<keyword evidence="3" id="KW-1185">Reference proteome</keyword>
<sequence>MKIIEKKISVKEYNELTQQVGWGQREESIVDEALDNTFYSVCAYENNQLVGYGRLIGDRTIFLYVQDIMVIPSCQYKGVGTQIMNAIICKILSVKQKSPTLRVYLGASKDREGFYKRFGFTTRLQAGLGAGMIFLKNHEINECLLILRDGPDYQNSLINERMLWV</sequence>
<reference evidence="3" key="1">
    <citation type="submission" date="2016-10" db="EMBL/GenBank/DDBJ databases">
        <authorList>
            <person name="Varghese N."/>
            <person name="Submissions S."/>
        </authorList>
    </citation>
    <scope>NUCLEOTIDE SEQUENCE [LARGE SCALE GENOMIC DNA]</scope>
    <source>
        <strain evidence="3">VPI 5359</strain>
    </source>
</reference>
<dbReference type="RefSeq" id="WP_176770959.1">
    <property type="nucleotide sequence ID" value="NZ_FNOU01000041.1"/>
</dbReference>
<dbReference type="GO" id="GO:0016747">
    <property type="term" value="F:acyltransferase activity, transferring groups other than amino-acyl groups"/>
    <property type="evidence" value="ECO:0007669"/>
    <property type="project" value="InterPro"/>
</dbReference>